<evidence type="ECO:0000256" key="2">
    <source>
        <dbReference type="ARBA" id="ARBA00022723"/>
    </source>
</evidence>
<protein>
    <recommendedName>
        <fullName evidence="8">Cytochrome P450</fullName>
    </recommendedName>
</protein>
<feature type="transmembrane region" description="Helical" evidence="5">
    <location>
        <begin position="6"/>
        <end position="27"/>
    </location>
</feature>
<reference evidence="6 7" key="1">
    <citation type="journal article" date="2021" name="Nat. Plants">
        <title>The Taxus genome provides insights into paclitaxel biosynthesis.</title>
        <authorList>
            <person name="Xiong X."/>
            <person name="Gou J."/>
            <person name="Liao Q."/>
            <person name="Li Y."/>
            <person name="Zhou Q."/>
            <person name="Bi G."/>
            <person name="Li C."/>
            <person name="Du R."/>
            <person name="Wang X."/>
            <person name="Sun T."/>
            <person name="Guo L."/>
            <person name="Liang H."/>
            <person name="Lu P."/>
            <person name="Wu Y."/>
            <person name="Zhang Z."/>
            <person name="Ro D.K."/>
            <person name="Shang Y."/>
            <person name="Huang S."/>
            <person name="Yan J."/>
        </authorList>
    </citation>
    <scope>NUCLEOTIDE SEQUENCE [LARGE SCALE GENOMIC DNA]</scope>
    <source>
        <strain evidence="6">Ta-2019</strain>
    </source>
</reference>
<keyword evidence="5" id="KW-1133">Transmembrane helix</keyword>
<dbReference type="AlphaFoldDB" id="A0AA38L8F3"/>
<gene>
    <name evidence="6" type="ORF">KI387_026277</name>
</gene>
<dbReference type="GO" id="GO:0016491">
    <property type="term" value="F:oxidoreductase activity"/>
    <property type="evidence" value="ECO:0007669"/>
    <property type="project" value="UniProtKB-KW"/>
</dbReference>
<keyword evidence="5" id="KW-0472">Membrane</keyword>
<evidence type="ECO:0000256" key="3">
    <source>
        <dbReference type="ARBA" id="ARBA00023002"/>
    </source>
</evidence>
<evidence type="ECO:0000256" key="4">
    <source>
        <dbReference type="ARBA" id="ARBA00023004"/>
    </source>
</evidence>
<feature type="non-terminal residue" evidence="6">
    <location>
        <position position="98"/>
    </location>
</feature>
<dbReference type="PANTHER" id="PTHR24296">
    <property type="entry name" value="CYTOCHROME P450"/>
    <property type="match status" value="1"/>
</dbReference>
<evidence type="ECO:0008006" key="8">
    <source>
        <dbReference type="Google" id="ProtNLM"/>
    </source>
</evidence>
<evidence type="ECO:0000256" key="5">
    <source>
        <dbReference type="SAM" id="Phobius"/>
    </source>
</evidence>
<sequence>MVLSIYEAAMVLLPVAAVSLFFLLNAFRSKWSGHSYPPVAATMVGYALNFKRIHDFHTDHHYRYKTYRLVYPTRSYVLTTDPANVEHILKTNFTNYGR</sequence>
<dbReference type="Proteomes" id="UP000824469">
    <property type="component" value="Unassembled WGS sequence"/>
</dbReference>
<evidence type="ECO:0000256" key="1">
    <source>
        <dbReference type="ARBA" id="ARBA00010617"/>
    </source>
</evidence>
<keyword evidence="3" id="KW-0560">Oxidoreductase</keyword>
<keyword evidence="2" id="KW-0479">Metal-binding</keyword>
<organism evidence="6 7">
    <name type="scientific">Taxus chinensis</name>
    <name type="common">Chinese yew</name>
    <name type="synonym">Taxus wallichiana var. chinensis</name>
    <dbReference type="NCBI Taxonomy" id="29808"/>
    <lineage>
        <taxon>Eukaryota</taxon>
        <taxon>Viridiplantae</taxon>
        <taxon>Streptophyta</taxon>
        <taxon>Embryophyta</taxon>
        <taxon>Tracheophyta</taxon>
        <taxon>Spermatophyta</taxon>
        <taxon>Pinopsida</taxon>
        <taxon>Pinidae</taxon>
        <taxon>Conifers II</taxon>
        <taxon>Cupressales</taxon>
        <taxon>Taxaceae</taxon>
        <taxon>Taxus</taxon>
    </lineage>
</organism>
<name>A0AA38L8F3_TAXCH</name>
<evidence type="ECO:0000313" key="7">
    <source>
        <dbReference type="Proteomes" id="UP000824469"/>
    </source>
</evidence>
<keyword evidence="5" id="KW-0812">Transmembrane</keyword>
<dbReference type="OMA" id="TYKIAFP"/>
<proteinExistence type="inferred from homology"/>
<evidence type="ECO:0000313" key="6">
    <source>
        <dbReference type="EMBL" id="KAH9311242.1"/>
    </source>
</evidence>
<dbReference type="GO" id="GO:0046872">
    <property type="term" value="F:metal ion binding"/>
    <property type="evidence" value="ECO:0007669"/>
    <property type="project" value="UniProtKB-KW"/>
</dbReference>
<keyword evidence="7" id="KW-1185">Reference proteome</keyword>
<accession>A0AA38L8F3</accession>
<dbReference type="EMBL" id="JAHRHJ020000006">
    <property type="protein sequence ID" value="KAH9311242.1"/>
    <property type="molecule type" value="Genomic_DNA"/>
</dbReference>
<comment type="caution">
    <text evidence="6">The sequence shown here is derived from an EMBL/GenBank/DDBJ whole genome shotgun (WGS) entry which is preliminary data.</text>
</comment>
<comment type="similarity">
    <text evidence="1">Belongs to the cytochrome P450 family.</text>
</comment>
<keyword evidence="4" id="KW-0408">Iron</keyword>